<sequence>MGRGMVDDDTVRQVLRECRTVVCLGASLNPARPSHYVSGFLIARGYDVWPVNPVHEGRIWHGRPVLPDLASVPVPVDMVDVFRRSEHVPDIVEDALAHLPGLKAIWLQLGIRHDAAANRARQAGLIVVQDRCPKIEWPRLMAG</sequence>
<gene>
    <name evidence="2" type="ORF">OCGS_0106</name>
</gene>
<dbReference type="AlphaFoldDB" id="K2IA91"/>
<protein>
    <recommendedName>
        <fullName evidence="1">CoA-binding domain-containing protein</fullName>
    </recommendedName>
</protein>
<accession>K2IA91</accession>
<dbReference type="InterPro" id="IPR003781">
    <property type="entry name" value="CoA-bd"/>
</dbReference>
<dbReference type="PANTHER" id="PTHR33303">
    <property type="entry name" value="CYTOPLASMIC PROTEIN-RELATED"/>
    <property type="match status" value="1"/>
</dbReference>
<proteinExistence type="predicted"/>
<dbReference type="eggNOG" id="COG1832">
    <property type="taxonomic scope" value="Bacteria"/>
</dbReference>
<evidence type="ECO:0000313" key="3">
    <source>
        <dbReference type="Proteomes" id="UP000006765"/>
    </source>
</evidence>
<dbReference type="EMBL" id="AMGO01000001">
    <property type="protein sequence ID" value="EKE45880.1"/>
    <property type="molecule type" value="Genomic_DNA"/>
</dbReference>
<feature type="domain" description="CoA-binding" evidence="1">
    <location>
        <begin position="15"/>
        <end position="111"/>
    </location>
</feature>
<reference evidence="2 3" key="1">
    <citation type="journal article" date="2012" name="J. Bacteriol.">
        <title>Draft Genome Sequence of Oceaniovalibus guishaninsula JLT2003T.</title>
        <authorList>
            <person name="Tang K."/>
            <person name="Liu K."/>
            <person name="Jiao N."/>
        </authorList>
    </citation>
    <scope>NUCLEOTIDE SEQUENCE [LARGE SCALE GENOMIC DNA]</scope>
    <source>
        <strain evidence="2 3">JLT2003</strain>
    </source>
</reference>
<evidence type="ECO:0000259" key="1">
    <source>
        <dbReference type="SMART" id="SM00881"/>
    </source>
</evidence>
<comment type="caution">
    <text evidence="2">The sequence shown here is derived from an EMBL/GenBank/DDBJ whole genome shotgun (WGS) entry which is preliminary data.</text>
</comment>
<dbReference type="Gene3D" id="3.40.50.720">
    <property type="entry name" value="NAD(P)-binding Rossmann-like Domain"/>
    <property type="match status" value="1"/>
</dbReference>
<name>K2IA91_9RHOB</name>
<dbReference type="SMART" id="SM00881">
    <property type="entry name" value="CoA_binding"/>
    <property type="match status" value="1"/>
</dbReference>
<dbReference type="InterPro" id="IPR036291">
    <property type="entry name" value="NAD(P)-bd_dom_sf"/>
</dbReference>
<evidence type="ECO:0000313" key="2">
    <source>
        <dbReference type="EMBL" id="EKE45880.1"/>
    </source>
</evidence>
<organism evidence="2 3">
    <name type="scientific">Oceaniovalibus guishaninsula JLT2003</name>
    <dbReference type="NCBI Taxonomy" id="1231392"/>
    <lineage>
        <taxon>Bacteria</taxon>
        <taxon>Pseudomonadati</taxon>
        <taxon>Pseudomonadota</taxon>
        <taxon>Alphaproteobacteria</taxon>
        <taxon>Rhodobacterales</taxon>
        <taxon>Roseobacteraceae</taxon>
        <taxon>Oceaniovalibus</taxon>
    </lineage>
</organism>
<dbReference type="Proteomes" id="UP000006765">
    <property type="component" value="Unassembled WGS sequence"/>
</dbReference>
<dbReference type="Pfam" id="PF13380">
    <property type="entry name" value="CoA_binding_2"/>
    <property type="match status" value="1"/>
</dbReference>
<dbReference type="SUPFAM" id="SSF51735">
    <property type="entry name" value="NAD(P)-binding Rossmann-fold domains"/>
    <property type="match status" value="1"/>
</dbReference>
<dbReference type="STRING" id="1231392.OCGS_0106"/>
<dbReference type="OrthoDB" id="9804695at2"/>
<dbReference type="PANTHER" id="PTHR33303:SF2">
    <property type="entry name" value="COA-BINDING DOMAIN-CONTAINING PROTEIN"/>
    <property type="match status" value="1"/>
</dbReference>
<keyword evidence="3" id="KW-1185">Reference proteome</keyword>